<keyword evidence="6" id="KW-1185">Reference proteome</keyword>
<keyword evidence="2" id="KW-0498">Mitosis</keyword>
<evidence type="ECO:0000256" key="2">
    <source>
        <dbReference type="ARBA" id="ARBA00022776"/>
    </source>
</evidence>
<feature type="compositionally biased region" description="Basic and acidic residues" evidence="4">
    <location>
        <begin position="42"/>
        <end position="51"/>
    </location>
</feature>
<keyword evidence="3" id="KW-0131">Cell cycle</keyword>
<dbReference type="GO" id="GO:0070979">
    <property type="term" value="P:protein K11-linked ubiquitination"/>
    <property type="evidence" value="ECO:0007669"/>
    <property type="project" value="TreeGrafter"/>
</dbReference>
<feature type="compositionally biased region" description="Acidic residues" evidence="4">
    <location>
        <begin position="52"/>
        <end position="68"/>
    </location>
</feature>
<dbReference type="GO" id="GO:0031145">
    <property type="term" value="P:anaphase-promoting complex-dependent catabolic process"/>
    <property type="evidence" value="ECO:0007669"/>
    <property type="project" value="TreeGrafter"/>
</dbReference>
<sequence length="211" mass="23461">MKGTDDRDRTHPLSRTDGSYASEVVFRLLPHRLRPAPLPKKRFQDTFRVEDTEAEDAEEENAEEDEEVLPTLSARTVRFALGCVCLGQGSDVPGLADLQLETWLLRYIHGGTEMPLPGAANREMKRSGQDTGQSALLSEPEGINTSITAPGGCLALALVFLRTNCEAVASRVQIPQNLFQLDFVRWTAKLNVVTETVHRTRALEIWCTTVR</sequence>
<dbReference type="PANTHER" id="PTHR12827">
    <property type="entry name" value="MEIOTIC CHECKPOINT REGULATOR TSG24 FAMILY MEMBER"/>
    <property type="match status" value="1"/>
</dbReference>
<reference evidence="5 6" key="1">
    <citation type="submission" date="2016-02" db="EMBL/GenBank/DDBJ databases">
        <title>Genome analysis of coral dinoflagellate symbionts highlights evolutionary adaptations to a symbiotic lifestyle.</title>
        <authorList>
            <person name="Aranda M."/>
            <person name="Li Y."/>
            <person name="Liew Y.J."/>
            <person name="Baumgarten S."/>
            <person name="Simakov O."/>
            <person name="Wilson M."/>
            <person name="Piel J."/>
            <person name="Ashoor H."/>
            <person name="Bougouffa S."/>
            <person name="Bajic V.B."/>
            <person name="Ryu T."/>
            <person name="Ravasi T."/>
            <person name="Bayer T."/>
            <person name="Micklem G."/>
            <person name="Kim H."/>
            <person name="Bhak J."/>
            <person name="Lajeunesse T.C."/>
            <person name="Voolstra C.R."/>
        </authorList>
    </citation>
    <scope>NUCLEOTIDE SEQUENCE [LARGE SCALE GENOMIC DNA]</scope>
    <source>
        <strain evidence="5 6">CCMP2467</strain>
    </source>
</reference>
<dbReference type="EMBL" id="LSRX01000003">
    <property type="protein sequence ID" value="OLQ15440.1"/>
    <property type="molecule type" value="Genomic_DNA"/>
</dbReference>
<name>A0A1Q9F6X5_SYMMI</name>
<dbReference type="GO" id="GO:0060090">
    <property type="term" value="F:molecular adaptor activity"/>
    <property type="evidence" value="ECO:0007669"/>
    <property type="project" value="TreeGrafter"/>
</dbReference>
<proteinExistence type="predicted"/>
<gene>
    <name evidence="5" type="primary">Anapc1</name>
    <name evidence="5" type="ORF">AK812_SmicGene337</name>
</gene>
<evidence type="ECO:0000256" key="1">
    <source>
        <dbReference type="ARBA" id="ARBA00022618"/>
    </source>
</evidence>
<evidence type="ECO:0000313" key="5">
    <source>
        <dbReference type="EMBL" id="OLQ15440.1"/>
    </source>
</evidence>
<dbReference type="OrthoDB" id="296935at2759"/>
<feature type="region of interest" description="Disordered" evidence="4">
    <location>
        <begin position="37"/>
        <end position="68"/>
    </location>
</feature>
<protein>
    <submittedName>
        <fullName evidence="5">Anaphase-promoting complex subunit 1</fullName>
    </submittedName>
</protein>
<evidence type="ECO:0000313" key="6">
    <source>
        <dbReference type="Proteomes" id="UP000186817"/>
    </source>
</evidence>
<dbReference type="PANTHER" id="PTHR12827:SF3">
    <property type="entry name" value="ANAPHASE-PROMOTING COMPLEX SUBUNIT 1"/>
    <property type="match status" value="1"/>
</dbReference>
<dbReference type="GO" id="GO:0051301">
    <property type="term" value="P:cell division"/>
    <property type="evidence" value="ECO:0007669"/>
    <property type="project" value="UniProtKB-KW"/>
</dbReference>
<evidence type="ECO:0000256" key="3">
    <source>
        <dbReference type="ARBA" id="ARBA00023306"/>
    </source>
</evidence>
<accession>A0A1Q9F6X5</accession>
<dbReference type="GO" id="GO:0007091">
    <property type="term" value="P:metaphase/anaphase transition of mitotic cell cycle"/>
    <property type="evidence" value="ECO:0007669"/>
    <property type="project" value="TreeGrafter"/>
</dbReference>
<keyword evidence="1" id="KW-0132">Cell division</keyword>
<evidence type="ECO:0000256" key="4">
    <source>
        <dbReference type="SAM" id="MobiDB-lite"/>
    </source>
</evidence>
<dbReference type="InterPro" id="IPR024990">
    <property type="entry name" value="Apc1"/>
</dbReference>
<dbReference type="Proteomes" id="UP000186817">
    <property type="component" value="Unassembled WGS sequence"/>
</dbReference>
<dbReference type="GO" id="GO:0005680">
    <property type="term" value="C:anaphase-promoting complex"/>
    <property type="evidence" value="ECO:0007669"/>
    <property type="project" value="InterPro"/>
</dbReference>
<dbReference type="AlphaFoldDB" id="A0A1Q9F6X5"/>
<organism evidence="5 6">
    <name type="scientific">Symbiodinium microadriaticum</name>
    <name type="common">Dinoflagellate</name>
    <name type="synonym">Zooxanthella microadriatica</name>
    <dbReference type="NCBI Taxonomy" id="2951"/>
    <lineage>
        <taxon>Eukaryota</taxon>
        <taxon>Sar</taxon>
        <taxon>Alveolata</taxon>
        <taxon>Dinophyceae</taxon>
        <taxon>Suessiales</taxon>
        <taxon>Symbiodiniaceae</taxon>
        <taxon>Symbiodinium</taxon>
    </lineage>
</organism>
<comment type="caution">
    <text evidence="5">The sequence shown here is derived from an EMBL/GenBank/DDBJ whole genome shotgun (WGS) entry which is preliminary data.</text>
</comment>